<evidence type="ECO:0000256" key="1">
    <source>
        <dbReference type="ARBA" id="ARBA00023015"/>
    </source>
</evidence>
<dbReference type="InterPro" id="IPR036390">
    <property type="entry name" value="WH_DNA-bd_sf"/>
</dbReference>
<keyword evidence="1" id="KW-0805">Transcription regulation</keyword>
<dbReference type="SUPFAM" id="SSF51206">
    <property type="entry name" value="cAMP-binding domain-like"/>
    <property type="match status" value="1"/>
</dbReference>
<dbReference type="RefSeq" id="WP_096358515.1">
    <property type="nucleotide sequence ID" value="NZ_AP014946.1"/>
</dbReference>
<dbReference type="Pfam" id="PF13545">
    <property type="entry name" value="HTH_Crp_2"/>
    <property type="match status" value="1"/>
</dbReference>
<dbReference type="OrthoDB" id="7506088at2"/>
<accession>A0A0S3Q1J6</accession>
<dbReference type="KEGG" id="vgo:GJW-30_1_04434"/>
<dbReference type="Proteomes" id="UP000236884">
    <property type="component" value="Chromosome"/>
</dbReference>
<reference evidence="5 6" key="1">
    <citation type="submission" date="2015-08" db="EMBL/GenBank/DDBJ databases">
        <title>Investigation of the bacterial diversity of lava forest soil.</title>
        <authorList>
            <person name="Lee J.S."/>
        </authorList>
    </citation>
    <scope>NUCLEOTIDE SEQUENCE [LARGE SCALE GENOMIC DNA]</scope>
    <source>
        <strain evidence="5 6">GJW-30</strain>
    </source>
</reference>
<dbReference type="Gene3D" id="2.60.120.10">
    <property type="entry name" value="Jelly Rolls"/>
    <property type="match status" value="1"/>
</dbReference>
<dbReference type="GO" id="GO:0003700">
    <property type="term" value="F:DNA-binding transcription factor activity"/>
    <property type="evidence" value="ECO:0007669"/>
    <property type="project" value="TreeGrafter"/>
</dbReference>
<keyword evidence="3" id="KW-0804">Transcription</keyword>
<evidence type="ECO:0000313" key="6">
    <source>
        <dbReference type="Proteomes" id="UP000236884"/>
    </source>
</evidence>
<name>A0A0S3Q1J6_9BRAD</name>
<keyword evidence="6" id="KW-1185">Reference proteome</keyword>
<dbReference type="GO" id="GO:0005829">
    <property type="term" value="C:cytosol"/>
    <property type="evidence" value="ECO:0007669"/>
    <property type="project" value="TreeGrafter"/>
</dbReference>
<dbReference type="EMBL" id="AP014946">
    <property type="protein sequence ID" value="BAT61872.1"/>
    <property type="molecule type" value="Genomic_DNA"/>
</dbReference>
<dbReference type="InterPro" id="IPR014710">
    <property type="entry name" value="RmlC-like_jellyroll"/>
</dbReference>
<evidence type="ECO:0000256" key="2">
    <source>
        <dbReference type="ARBA" id="ARBA00023125"/>
    </source>
</evidence>
<evidence type="ECO:0000313" key="5">
    <source>
        <dbReference type="EMBL" id="BAT61872.1"/>
    </source>
</evidence>
<dbReference type="InterPro" id="IPR012318">
    <property type="entry name" value="HTH_CRP"/>
</dbReference>
<sequence>MRLENEFLLSLTSGDLAAVRENLTSIELSQKTILIDTGDVNEAIYFPQTGIVSYVARMAANQITELAMIGIDGMVGGAAALGADGAVCDAIVQIPVSALAIRTKRLRGIAKERPSLFEAIRLHEHRLSAEFVRAAGCLAAHTLEQRLARWLLRARALSGNQLAFTQAFMSEMLTVRRASVSVAAEALQAQGAIEYARGQVTIRDAIKLKFFACSCANGDHRKPRSR</sequence>
<organism evidence="5 6">
    <name type="scientific">Variibacter gotjawalensis</name>
    <dbReference type="NCBI Taxonomy" id="1333996"/>
    <lineage>
        <taxon>Bacteria</taxon>
        <taxon>Pseudomonadati</taxon>
        <taxon>Pseudomonadota</taxon>
        <taxon>Alphaproteobacteria</taxon>
        <taxon>Hyphomicrobiales</taxon>
        <taxon>Nitrobacteraceae</taxon>
        <taxon>Variibacter</taxon>
    </lineage>
</organism>
<feature type="domain" description="Cyclic nucleotide-binding" evidence="4">
    <location>
        <begin position="7"/>
        <end position="81"/>
    </location>
</feature>
<dbReference type="GO" id="GO:0003677">
    <property type="term" value="F:DNA binding"/>
    <property type="evidence" value="ECO:0007669"/>
    <property type="project" value="UniProtKB-KW"/>
</dbReference>
<gene>
    <name evidence="5" type="ORF">GJW-30_1_04434</name>
</gene>
<dbReference type="PANTHER" id="PTHR24567:SF74">
    <property type="entry name" value="HTH-TYPE TRANSCRIPTIONAL REGULATOR ARCR"/>
    <property type="match status" value="1"/>
</dbReference>
<dbReference type="InterPro" id="IPR000595">
    <property type="entry name" value="cNMP-bd_dom"/>
</dbReference>
<evidence type="ECO:0000256" key="3">
    <source>
        <dbReference type="ARBA" id="ARBA00023163"/>
    </source>
</evidence>
<keyword evidence="2" id="KW-0238">DNA-binding</keyword>
<dbReference type="InterPro" id="IPR018490">
    <property type="entry name" value="cNMP-bd_dom_sf"/>
</dbReference>
<dbReference type="AlphaFoldDB" id="A0A0S3Q1J6"/>
<dbReference type="PANTHER" id="PTHR24567">
    <property type="entry name" value="CRP FAMILY TRANSCRIPTIONAL REGULATORY PROTEIN"/>
    <property type="match status" value="1"/>
</dbReference>
<dbReference type="SUPFAM" id="SSF46785">
    <property type="entry name" value="Winged helix' DNA-binding domain"/>
    <property type="match status" value="1"/>
</dbReference>
<proteinExistence type="predicted"/>
<dbReference type="InterPro" id="IPR050397">
    <property type="entry name" value="Env_Response_Regulators"/>
</dbReference>
<dbReference type="PROSITE" id="PS50042">
    <property type="entry name" value="CNMP_BINDING_3"/>
    <property type="match status" value="1"/>
</dbReference>
<evidence type="ECO:0000259" key="4">
    <source>
        <dbReference type="PROSITE" id="PS50042"/>
    </source>
</evidence>
<protein>
    <recommendedName>
        <fullName evidence="4">Cyclic nucleotide-binding domain-containing protein</fullName>
    </recommendedName>
</protein>